<dbReference type="Proteomes" id="UP000292345">
    <property type="component" value="Unassembled WGS sequence"/>
</dbReference>
<reference evidence="3 4" key="1">
    <citation type="submission" date="2018-01" db="EMBL/GenBank/DDBJ databases">
        <title>Co-occurrence of chitin degradation, pigmentation and bioactivity in marine Pseudoalteromonas.</title>
        <authorList>
            <person name="Paulsen S."/>
            <person name="Gram L."/>
            <person name="Machado H."/>
        </authorList>
    </citation>
    <scope>NUCLEOTIDE SEQUENCE [LARGE SCALE GENOMIC DNA]</scope>
    <source>
        <strain evidence="3 4">S1946</strain>
    </source>
</reference>
<evidence type="ECO:0000256" key="1">
    <source>
        <dbReference type="SAM" id="SignalP"/>
    </source>
</evidence>
<dbReference type="RefSeq" id="WP_130245000.1">
    <property type="nucleotide sequence ID" value="NZ_PPUZ01000029.1"/>
</dbReference>
<feature type="chain" id="PRO_5020607745" evidence="1">
    <location>
        <begin position="20"/>
        <end position="375"/>
    </location>
</feature>
<sequence length="375" mass="42429">MSTKTLRAVFLASALVSLASGCQSTGSERRLAQFKAGSQQACYDRATQPYTFVVDAHAHFRPFGGEAVPYSELIGYFQPAGVLFVNVFGIGQMFSAQSGCQRFSLCPTGEIRPTIRNDIINGSNALLHPNNDLHLTLSMSFADLSEPQDVVQKMDLLDDEFGPAFTWMGEVNLVKQALFKHAHRATEPAHIADWTPFMARLRAPEGGRAPMPLSIHADIGSDQEPTQYLHLMENVLARYPDNPIVWVHMGLSREQTRMDPQQHIAILSRLLDAYPNLMLDISWRVLYEAYFRDAAIRAHYVAFFNRYPTRILTGSDFVAAKGYKLRDYQREVEINSRINQYLSDEAFRHIALGQNYFDLLELDYQAPEVCQQSRL</sequence>
<dbReference type="Pfam" id="PF04909">
    <property type="entry name" value="Amidohydro_2"/>
    <property type="match status" value="1"/>
</dbReference>
<evidence type="ECO:0000313" key="3">
    <source>
        <dbReference type="EMBL" id="RZM80938.1"/>
    </source>
</evidence>
<dbReference type="InterPro" id="IPR032466">
    <property type="entry name" value="Metal_Hydrolase"/>
</dbReference>
<organism evidence="3 4">
    <name type="scientific">Pseudoalteromonas rubra</name>
    <dbReference type="NCBI Taxonomy" id="43658"/>
    <lineage>
        <taxon>Bacteria</taxon>
        <taxon>Pseudomonadati</taxon>
        <taxon>Pseudomonadota</taxon>
        <taxon>Gammaproteobacteria</taxon>
        <taxon>Alteromonadales</taxon>
        <taxon>Pseudoalteromonadaceae</taxon>
        <taxon>Pseudoalteromonas</taxon>
    </lineage>
</organism>
<evidence type="ECO:0000259" key="2">
    <source>
        <dbReference type="Pfam" id="PF04909"/>
    </source>
</evidence>
<accession>A0A4Q7ECB3</accession>
<gene>
    <name evidence="3" type="ORF">C3B51_10480</name>
</gene>
<name>A0A4Q7ECB3_9GAMM</name>
<proteinExistence type="predicted"/>
<evidence type="ECO:0000313" key="4">
    <source>
        <dbReference type="Proteomes" id="UP000292345"/>
    </source>
</evidence>
<dbReference type="InterPro" id="IPR006680">
    <property type="entry name" value="Amidohydro-rel"/>
</dbReference>
<dbReference type="PROSITE" id="PS51257">
    <property type="entry name" value="PROKAR_LIPOPROTEIN"/>
    <property type="match status" value="1"/>
</dbReference>
<keyword evidence="1" id="KW-0732">Signal</keyword>
<protein>
    <submittedName>
        <fullName evidence="3">Amidohydrolase</fullName>
    </submittedName>
</protein>
<dbReference type="EMBL" id="PPUZ01000029">
    <property type="protein sequence ID" value="RZM80938.1"/>
    <property type="molecule type" value="Genomic_DNA"/>
</dbReference>
<comment type="caution">
    <text evidence="3">The sequence shown here is derived from an EMBL/GenBank/DDBJ whole genome shotgun (WGS) entry which is preliminary data.</text>
</comment>
<dbReference type="AlphaFoldDB" id="A0A4Q7ECB3"/>
<keyword evidence="3" id="KW-0378">Hydrolase</keyword>
<dbReference type="SUPFAM" id="SSF51556">
    <property type="entry name" value="Metallo-dependent hydrolases"/>
    <property type="match status" value="1"/>
</dbReference>
<dbReference type="Gene3D" id="3.20.20.140">
    <property type="entry name" value="Metal-dependent hydrolases"/>
    <property type="match status" value="1"/>
</dbReference>
<feature type="signal peptide" evidence="1">
    <location>
        <begin position="1"/>
        <end position="19"/>
    </location>
</feature>
<feature type="domain" description="Amidohydrolase-related" evidence="2">
    <location>
        <begin position="212"/>
        <end position="322"/>
    </location>
</feature>
<dbReference type="GO" id="GO:0016787">
    <property type="term" value="F:hydrolase activity"/>
    <property type="evidence" value="ECO:0007669"/>
    <property type="project" value="UniProtKB-KW"/>
</dbReference>